<dbReference type="PANTHER" id="PTHR45138">
    <property type="entry name" value="REGULATORY COMPONENTS OF SENSORY TRANSDUCTION SYSTEM"/>
    <property type="match status" value="1"/>
</dbReference>
<dbReference type="InterPro" id="IPR043128">
    <property type="entry name" value="Rev_trsase/Diguanyl_cyclase"/>
</dbReference>
<evidence type="ECO:0000256" key="3">
    <source>
        <dbReference type="PROSITE-ProRule" id="PRU00169"/>
    </source>
</evidence>
<evidence type="ECO:0000259" key="4">
    <source>
        <dbReference type="PROSITE" id="PS50110"/>
    </source>
</evidence>
<evidence type="ECO:0000256" key="1">
    <source>
        <dbReference type="ARBA" id="ARBA00012528"/>
    </source>
</evidence>
<feature type="domain" description="Response regulatory" evidence="4">
    <location>
        <begin position="4"/>
        <end position="116"/>
    </location>
</feature>
<dbReference type="SMART" id="SM00448">
    <property type="entry name" value="REC"/>
    <property type="match status" value="2"/>
</dbReference>
<dbReference type="InterPro" id="IPR029787">
    <property type="entry name" value="Nucleotide_cyclase"/>
</dbReference>
<dbReference type="RefSeq" id="WP_193004490.1">
    <property type="nucleotide sequence ID" value="NZ_CP040449.1"/>
</dbReference>
<proteinExistence type="predicted"/>
<dbReference type="CDD" id="cd01949">
    <property type="entry name" value="GGDEF"/>
    <property type="match status" value="1"/>
</dbReference>
<dbReference type="SUPFAM" id="SSF52172">
    <property type="entry name" value="CheY-like"/>
    <property type="match status" value="2"/>
</dbReference>
<reference evidence="6 7" key="1">
    <citation type="submission" date="2019-05" db="EMBL/GenBank/DDBJ databases">
        <title>OXA-830, a novel chromosomally encoded expanded-spectrum class D beta-lactamase in Aeromonas simiae.</title>
        <authorList>
            <person name="Zhou W."/>
            <person name="Chen Q."/>
        </authorList>
    </citation>
    <scope>NUCLEOTIDE SEQUENCE [LARGE SCALE GENOMIC DNA]</scope>
    <source>
        <strain evidence="6 7">A6</strain>
    </source>
</reference>
<dbReference type="NCBIfam" id="TIGR00254">
    <property type="entry name" value="GGDEF"/>
    <property type="match status" value="1"/>
</dbReference>
<dbReference type="Pfam" id="PF00990">
    <property type="entry name" value="GGDEF"/>
    <property type="match status" value="1"/>
</dbReference>
<dbReference type="GO" id="GO:0000160">
    <property type="term" value="P:phosphorelay signal transduction system"/>
    <property type="evidence" value="ECO:0007669"/>
    <property type="project" value="InterPro"/>
</dbReference>
<feature type="modified residue" description="4-aspartylphosphate" evidence="3">
    <location>
        <position position="174"/>
    </location>
</feature>
<feature type="domain" description="Response regulatory" evidence="4">
    <location>
        <begin position="124"/>
        <end position="241"/>
    </location>
</feature>
<dbReference type="Proteomes" id="UP000594034">
    <property type="component" value="Chromosome"/>
</dbReference>
<dbReference type="Gene3D" id="3.40.50.2300">
    <property type="match status" value="2"/>
</dbReference>
<dbReference type="GO" id="GO:0052621">
    <property type="term" value="F:diguanylate cyclase activity"/>
    <property type="evidence" value="ECO:0007669"/>
    <property type="project" value="UniProtKB-EC"/>
</dbReference>
<dbReference type="Gene3D" id="3.30.70.270">
    <property type="match status" value="1"/>
</dbReference>
<dbReference type="GO" id="GO:0043709">
    <property type="term" value="P:cell adhesion involved in single-species biofilm formation"/>
    <property type="evidence" value="ECO:0007669"/>
    <property type="project" value="TreeGrafter"/>
</dbReference>
<feature type="domain" description="GGDEF" evidence="5">
    <location>
        <begin position="284"/>
        <end position="413"/>
    </location>
</feature>
<keyword evidence="7" id="KW-1185">Reference proteome</keyword>
<dbReference type="CDD" id="cd19921">
    <property type="entry name" value="REC_1_GGDEF"/>
    <property type="match status" value="1"/>
</dbReference>
<dbReference type="InterPro" id="IPR011006">
    <property type="entry name" value="CheY-like_superfamily"/>
</dbReference>
<sequence length="422" mass="48351">MKQKILIVEDSLTIRRMLTQALRQQTELEVDAFETLGETRHCNGEDYLVALVDLTLPDAPSGEAVTVLMERKLPVVILTADISEEKRAHWLEAGVLDYVMKDSRHSLQYAIGLVHRLYLNQQIEVLVVDDSVTARHRTATQLRRQLLNVHEACHAQEALVMMRDHPQIRLLLIDYHMPKIDGISLVRRLRERYNKQQLAIIGISGSDKTGLSARYLKQGANDFLNQPFEPEELQCRVSHNLEALEHFERIQDAANRDHLTTLYNRRYWFSEGQKWFDELKEQNVPMGICMIDVDHFKQINDTWGHDVGDQVLRHLSQQLKKFFPDALLARFGGEEFALMLPRFTGCALSNRIEEFRLHMRDLPLSKDTPLFVKASYGVLSVDNMGLSEALCEADRLLYIAKTTGRDKIMTHELEAAAVAGAA</sequence>
<keyword evidence="3" id="KW-0597">Phosphoprotein</keyword>
<dbReference type="InterPro" id="IPR001789">
    <property type="entry name" value="Sig_transdc_resp-reg_receiver"/>
</dbReference>
<dbReference type="EC" id="2.7.7.65" evidence="1"/>
<name>A0A5J6X2D1_9GAMM</name>
<dbReference type="SUPFAM" id="SSF55073">
    <property type="entry name" value="Nucleotide cyclase"/>
    <property type="match status" value="1"/>
</dbReference>
<comment type="catalytic activity">
    <reaction evidence="2">
        <text>2 GTP = 3',3'-c-di-GMP + 2 diphosphate</text>
        <dbReference type="Rhea" id="RHEA:24898"/>
        <dbReference type="ChEBI" id="CHEBI:33019"/>
        <dbReference type="ChEBI" id="CHEBI:37565"/>
        <dbReference type="ChEBI" id="CHEBI:58805"/>
        <dbReference type="EC" id="2.7.7.65"/>
    </reaction>
</comment>
<evidence type="ECO:0000313" key="6">
    <source>
        <dbReference type="EMBL" id="QFI56657.1"/>
    </source>
</evidence>
<dbReference type="Pfam" id="PF00072">
    <property type="entry name" value="Response_reg"/>
    <property type="match status" value="2"/>
</dbReference>
<dbReference type="CDD" id="cd17544">
    <property type="entry name" value="REC_2_GGDEF"/>
    <property type="match status" value="1"/>
</dbReference>
<dbReference type="PROSITE" id="PS50110">
    <property type="entry name" value="RESPONSE_REGULATORY"/>
    <property type="match status" value="2"/>
</dbReference>
<dbReference type="PANTHER" id="PTHR45138:SF9">
    <property type="entry name" value="DIGUANYLATE CYCLASE DGCM-RELATED"/>
    <property type="match status" value="1"/>
</dbReference>
<gene>
    <name evidence="6" type="ORF">FE240_07735</name>
</gene>
<dbReference type="GO" id="GO:0005886">
    <property type="term" value="C:plasma membrane"/>
    <property type="evidence" value="ECO:0007669"/>
    <property type="project" value="TreeGrafter"/>
</dbReference>
<dbReference type="InterPro" id="IPR050469">
    <property type="entry name" value="Diguanylate_Cyclase"/>
</dbReference>
<dbReference type="KEGG" id="asim:FE240_07735"/>
<dbReference type="AlphaFoldDB" id="A0A5J6X2D1"/>
<dbReference type="SMART" id="SM00267">
    <property type="entry name" value="GGDEF"/>
    <property type="match status" value="1"/>
</dbReference>
<dbReference type="PROSITE" id="PS50887">
    <property type="entry name" value="GGDEF"/>
    <property type="match status" value="1"/>
</dbReference>
<organism evidence="6 7">
    <name type="scientific">Aeromonas simiae</name>
    <dbReference type="NCBI Taxonomy" id="218936"/>
    <lineage>
        <taxon>Bacteria</taxon>
        <taxon>Pseudomonadati</taxon>
        <taxon>Pseudomonadota</taxon>
        <taxon>Gammaproteobacteria</taxon>
        <taxon>Aeromonadales</taxon>
        <taxon>Aeromonadaceae</taxon>
        <taxon>Aeromonas</taxon>
    </lineage>
</organism>
<evidence type="ECO:0000256" key="2">
    <source>
        <dbReference type="ARBA" id="ARBA00034247"/>
    </source>
</evidence>
<evidence type="ECO:0000259" key="5">
    <source>
        <dbReference type="PROSITE" id="PS50887"/>
    </source>
</evidence>
<dbReference type="EMBL" id="CP040449">
    <property type="protein sequence ID" value="QFI56657.1"/>
    <property type="molecule type" value="Genomic_DNA"/>
</dbReference>
<accession>A0A5J6X2D1</accession>
<dbReference type="GO" id="GO:1902201">
    <property type="term" value="P:negative regulation of bacterial-type flagellum-dependent cell motility"/>
    <property type="evidence" value="ECO:0007669"/>
    <property type="project" value="TreeGrafter"/>
</dbReference>
<protein>
    <recommendedName>
        <fullName evidence="1">diguanylate cyclase</fullName>
        <ecNumber evidence="1">2.7.7.65</ecNumber>
    </recommendedName>
</protein>
<dbReference type="InterPro" id="IPR000160">
    <property type="entry name" value="GGDEF_dom"/>
</dbReference>
<evidence type="ECO:0000313" key="7">
    <source>
        <dbReference type="Proteomes" id="UP000594034"/>
    </source>
</evidence>
<feature type="modified residue" description="4-aspartylphosphate" evidence="3">
    <location>
        <position position="53"/>
    </location>
</feature>